<dbReference type="Proteomes" id="UP001186974">
    <property type="component" value="Unassembled WGS sequence"/>
</dbReference>
<accession>A0ACC3CSG2</accession>
<feature type="non-terminal residue" evidence="1">
    <location>
        <position position="269"/>
    </location>
</feature>
<dbReference type="EMBL" id="JAWDJW010012613">
    <property type="protein sequence ID" value="KAK3043971.1"/>
    <property type="molecule type" value="Genomic_DNA"/>
</dbReference>
<reference evidence="1" key="1">
    <citation type="submission" date="2024-09" db="EMBL/GenBank/DDBJ databases">
        <title>Black Yeasts Isolated from many extreme environments.</title>
        <authorList>
            <person name="Coleine C."/>
            <person name="Stajich J.E."/>
            <person name="Selbmann L."/>
        </authorList>
    </citation>
    <scope>NUCLEOTIDE SEQUENCE</scope>
    <source>
        <strain evidence="1">CCFEE 5737</strain>
    </source>
</reference>
<gene>
    <name evidence="1" type="ORF">LTS18_002522</name>
</gene>
<protein>
    <submittedName>
        <fullName evidence="1">Uncharacterized protein</fullName>
    </submittedName>
</protein>
<evidence type="ECO:0000313" key="2">
    <source>
        <dbReference type="Proteomes" id="UP001186974"/>
    </source>
</evidence>
<evidence type="ECO:0000313" key="1">
    <source>
        <dbReference type="EMBL" id="KAK3043971.1"/>
    </source>
</evidence>
<sequence length="269" mass="29123">MDDDGSAQFGTGILGKIDRAGFESEILKTLLATSMFDLVEQLYIEGDASKHRLSQEEVEEIIISAAMNLYDSANSCNRNHGGMKKASDMIVAFLNTSGPSAAYQRVKALLSATHALSSYSLVLQHGVPFQPVNIRVSSDPIGLIAKVLEQNKNAYAELDHFISIGRNLVAAGLPQTQNAATISGTQAERPETPIGIPETPIIEPSLKRLEALKTLAERRVIAMAIRAALDVDDFETAYSYVINRLQHASAGRSAPDSVPSLDRKDTDQQ</sequence>
<organism evidence="1 2">
    <name type="scientific">Coniosporium uncinatum</name>
    <dbReference type="NCBI Taxonomy" id="93489"/>
    <lineage>
        <taxon>Eukaryota</taxon>
        <taxon>Fungi</taxon>
        <taxon>Dikarya</taxon>
        <taxon>Ascomycota</taxon>
        <taxon>Pezizomycotina</taxon>
        <taxon>Dothideomycetes</taxon>
        <taxon>Dothideomycetes incertae sedis</taxon>
        <taxon>Coniosporium</taxon>
    </lineage>
</organism>
<comment type="caution">
    <text evidence="1">The sequence shown here is derived from an EMBL/GenBank/DDBJ whole genome shotgun (WGS) entry which is preliminary data.</text>
</comment>
<keyword evidence="2" id="KW-1185">Reference proteome</keyword>
<name>A0ACC3CSG2_9PEZI</name>
<proteinExistence type="predicted"/>